<feature type="repeat" description="PPR" evidence="10">
    <location>
        <begin position="652"/>
        <end position="686"/>
    </location>
</feature>
<evidence type="ECO:0000256" key="1">
    <source>
        <dbReference type="ARBA" id="ARBA00004141"/>
    </source>
</evidence>
<evidence type="ECO:0000256" key="5">
    <source>
        <dbReference type="ARBA" id="ARBA00022737"/>
    </source>
</evidence>
<dbReference type="Pfam" id="PF13041">
    <property type="entry name" value="PPR_2"/>
    <property type="match status" value="1"/>
</dbReference>
<feature type="compositionally biased region" description="Pro residues" evidence="11">
    <location>
        <begin position="448"/>
        <end position="462"/>
    </location>
</feature>
<dbReference type="EMBL" id="JAUJYO010000010">
    <property type="protein sequence ID" value="KAK1307214.1"/>
    <property type="molecule type" value="Genomic_DNA"/>
</dbReference>
<comment type="similarity">
    <text evidence="2">Belongs to the oligopeptide OPT transporter (TC 2.A.67.1) family.</text>
</comment>
<dbReference type="PANTHER" id="PTHR22601">
    <property type="entry name" value="ISP4 LIKE PROTEIN"/>
    <property type="match status" value="1"/>
</dbReference>
<feature type="repeat" description="PPR" evidence="10">
    <location>
        <begin position="621"/>
        <end position="651"/>
    </location>
</feature>
<keyword evidence="6" id="KW-0571">Peptide transport</keyword>
<evidence type="ECO:0000256" key="9">
    <source>
        <dbReference type="ARBA" id="ARBA00023136"/>
    </source>
</evidence>
<dbReference type="Gene3D" id="1.25.40.10">
    <property type="entry name" value="Tetratricopeptide repeat domain"/>
    <property type="match status" value="3"/>
</dbReference>
<dbReference type="AlphaFoldDB" id="A0AAV9E1T6"/>
<reference evidence="13" key="2">
    <citation type="submission" date="2023-06" db="EMBL/GenBank/DDBJ databases">
        <authorList>
            <person name="Ma L."/>
            <person name="Liu K.-W."/>
            <person name="Li Z."/>
            <person name="Hsiao Y.-Y."/>
            <person name="Qi Y."/>
            <person name="Fu T."/>
            <person name="Tang G."/>
            <person name="Zhang D."/>
            <person name="Sun W.-H."/>
            <person name="Liu D.-K."/>
            <person name="Li Y."/>
            <person name="Chen G.-Z."/>
            <person name="Liu X.-D."/>
            <person name="Liao X.-Y."/>
            <person name="Jiang Y.-T."/>
            <person name="Yu X."/>
            <person name="Hao Y."/>
            <person name="Huang J."/>
            <person name="Zhao X.-W."/>
            <person name="Ke S."/>
            <person name="Chen Y.-Y."/>
            <person name="Wu W.-L."/>
            <person name="Hsu J.-L."/>
            <person name="Lin Y.-F."/>
            <person name="Huang M.-D."/>
            <person name="Li C.-Y."/>
            <person name="Huang L."/>
            <person name="Wang Z.-W."/>
            <person name="Zhao X."/>
            <person name="Zhong W.-Y."/>
            <person name="Peng D.-H."/>
            <person name="Ahmad S."/>
            <person name="Lan S."/>
            <person name="Zhang J.-S."/>
            <person name="Tsai W.-C."/>
            <person name="Van De Peer Y."/>
            <person name="Liu Z.-J."/>
        </authorList>
    </citation>
    <scope>NUCLEOTIDE SEQUENCE</scope>
    <source>
        <strain evidence="13">CP</strain>
        <tissue evidence="13">Leaves</tissue>
    </source>
</reference>
<dbReference type="NCBIfam" id="TIGR00728">
    <property type="entry name" value="OPT_sfam"/>
    <property type="match status" value="1"/>
</dbReference>
<comment type="subcellular location">
    <subcellularLocation>
        <location evidence="1">Membrane</location>
        <topology evidence="1">Multi-pass membrane protein</topology>
    </subcellularLocation>
</comment>
<keyword evidence="5" id="KW-0677">Repeat</keyword>
<name>A0AAV9E1T6_ACOCL</name>
<comment type="caution">
    <text evidence="13">The sequence shown here is derived from an EMBL/GenBank/DDBJ whole genome shotgun (WGS) entry which is preliminary data.</text>
</comment>
<feature type="transmembrane region" description="Helical" evidence="12">
    <location>
        <begin position="202"/>
        <end position="223"/>
    </location>
</feature>
<dbReference type="Pfam" id="PF03169">
    <property type="entry name" value="OPT"/>
    <property type="match status" value="1"/>
</dbReference>
<feature type="transmembrane region" description="Helical" evidence="12">
    <location>
        <begin position="88"/>
        <end position="112"/>
    </location>
</feature>
<feature type="transmembrane region" description="Helical" evidence="12">
    <location>
        <begin position="347"/>
        <end position="369"/>
    </location>
</feature>
<keyword evidence="3" id="KW-0813">Transport</keyword>
<dbReference type="FunFam" id="1.25.40.10:FF:000158">
    <property type="entry name" value="pentatricopeptide repeat-containing protein At2g33680"/>
    <property type="match status" value="1"/>
</dbReference>
<evidence type="ECO:0000256" key="11">
    <source>
        <dbReference type="SAM" id="MobiDB-lite"/>
    </source>
</evidence>
<dbReference type="FunFam" id="1.25.40.10:FF:000348">
    <property type="entry name" value="Pentatricopeptide repeat-containing protein chloroplastic"/>
    <property type="match status" value="1"/>
</dbReference>
<accession>A0AAV9E1T6</accession>
<proteinExistence type="inferred from homology"/>
<gene>
    <name evidence="13" type="primary">OPT7</name>
    <name evidence="13" type="ORF">QJS10_CPA10g00627</name>
</gene>
<feature type="transmembrane region" description="Helical" evidence="12">
    <location>
        <begin position="27"/>
        <end position="48"/>
    </location>
</feature>
<keyword evidence="8 12" id="KW-1133">Transmembrane helix</keyword>
<dbReference type="InterPro" id="IPR002885">
    <property type="entry name" value="PPR_rpt"/>
</dbReference>
<dbReference type="InterPro" id="IPR004813">
    <property type="entry name" value="OPT"/>
</dbReference>
<keyword evidence="14" id="KW-1185">Reference proteome</keyword>
<evidence type="ECO:0000313" key="14">
    <source>
        <dbReference type="Proteomes" id="UP001180020"/>
    </source>
</evidence>
<feature type="transmembrane region" description="Helical" evidence="12">
    <location>
        <begin position="230"/>
        <end position="250"/>
    </location>
</feature>
<dbReference type="InterPro" id="IPR011990">
    <property type="entry name" value="TPR-like_helical_dom_sf"/>
</dbReference>
<feature type="repeat" description="PPR" evidence="10">
    <location>
        <begin position="756"/>
        <end position="790"/>
    </location>
</feature>
<feature type="region of interest" description="Disordered" evidence="11">
    <location>
        <begin position="438"/>
        <end position="467"/>
    </location>
</feature>
<evidence type="ECO:0000256" key="3">
    <source>
        <dbReference type="ARBA" id="ARBA00022448"/>
    </source>
</evidence>
<dbReference type="InterPro" id="IPR004648">
    <property type="entry name" value="Oligpept_transpt"/>
</dbReference>
<reference evidence="13" key="1">
    <citation type="journal article" date="2023" name="Nat. Commun.">
        <title>Diploid and tetraploid genomes of Acorus and the evolution of monocots.</title>
        <authorList>
            <person name="Ma L."/>
            <person name="Liu K.W."/>
            <person name="Li Z."/>
            <person name="Hsiao Y.Y."/>
            <person name="Qi Y."/>
            <person name="Fu T."/>
            <person name="Tang G.D."/>
            <person name="Zhang D."/>
            <person name="Sun W.H."/>
            <person name="Liu D.K."/>
            <person name="Li Y."/>
            <person name="Chen G.Z."/>
            <person name="Liu X.D."/>
            <person name="Liao X.Y."/>
            <person name="Jiang Y.T."/>
            <person name="Yu X."/>
            <person name="Hao Y."/>
            <person name="Huang J."/>
            <person name="Zhao X.W."/>
            <person name="Ke S."/>
            <person name="Chen Y.Y."/>
            <person name="Wu W.L."/>
            <person name="Hsu J.L."/>
            <person name="Lin Y.F."/>
            <person name="Huang M.D."/>
            <person name="Li C.Y."/>
            <person name="Huang L."/>
            <person name="Wang Z.W."/>
            <person name="Zhao X."/>
            <person name="Zhong W.Y."/>
            <person name="Peng D.H."/>
            <person name="Ahmad S."/>
            <person name="Lan S."/>
            <person name="Zhang J.S."/>
            <person name="Tsai W.C."/>
            <person name="Van de Peer Y."/>
            <person name="Liu Z.J."/>
        </authorList>
    </citation>
    <scope>NUCLEOTIDE SEQUENCE</scope>
    <source>
        <strain evidence="13">CP</strain>
    </source>
</reference>
<organism evidence="13 14">
    <name type="scientific">Acorus calamus</name>
    <name type="common">Sweet flag</name>
    <dbReference type="NCBI Taxonomy" id="4465"/>
    <lineage>
        <taxon>Eukaryota</taxon>
        <taxon>Viridiplantae</taxon>
        <taxon>Streptophyta</taxon>
        <taxon>Embryophyta</taxon>
        <taxon>Tracheophyta</taxon>
        <taxon>Spermatophyta</taxon>
        <taxon>Magnoliopsida</taxon>
        <taxon>Liliopsida</taxon>
        <taxon>Acoraceae</taxon>
        <taxon>Acorus</taxon>
    </lineage>
</organism>
<keyword evidence="4 12" id="KW-0812">Transmembrane</keyword>
<evidence type="ECO:0000256" key="6">
    <source>
        <dbReference type="ARBA" id="ARBA00022856"/>
    </source>
</evidence>
<sequence>MRRRRGQNAEPPGTNSSSSPSSAASPYYVFPGYLFQMLTSLSWICWIFPHSVIAQQVGSGLYGLGIGAIGLDWSTISSYLGSPLASPWFATANIAAGFVFIMYVVTPIAYWLNVYKAKNFPIFSDGLFTSSGQTYIISSIINSNFRLDIQAYEEEGPLYLSTFFVITYGIGFASLTATIAHVALFHRSKSAFQKKTMDVPEWWFVCILAANIALTVVACEYYNDQLQLPWWGVLLACALAIFFTLPIGIITATTNQTPGLNIITEYIMGYLYPGRPVANMCFKVVGTLIAAVVYLGAAWWLMETIPDICNTASLPSNSPWTCPSDHVFYDASVIWGLISPRRIFGDLGTYSAVNWFFLFGAVAPLLVWLTHRAFPSQHWISLINVAHTEWGHREHAPGHGRQLHDLDHLWLPLRLRRLQISSRVVAAAQLRAVGERWTRTSLGSSQSPQPPPPPPTKKPPNLPTFSNPSQLKQLHAHLLRSNQPLTLLSPSQITSVCSSSSSSSFNYANLLLTHSFKNPLILLWNSPLKSLSDSPSPSSALSLFSLLRRADLLPDTFTCSFVLKACSALTDLITGKTVHALVEKLGFRSDLFLSNTVLHMYASCGSLSDARLLFDKMPNRDVVTWNLLMTHLAKAGDLASARSLFDNMPERSVRSWTAMISAYVHFGDPDEALRVFAMMEDEGVVAPNEATVVAVLSACADSGALCVGKRLHAYSDRKGFLRRGNVRLQNALIDMYIKCGCVDEARGVFTSMGERTVVTWSTMIGGLAMHGQGEEALELFAGMTQLGVQPNGVTFLGVLHACSHMGLLDEGWRFFKSMGEDHGVAAEIEHYGCDANLEGLF</sequence>
<dbReference type="PROSITE" id="PS51375">
    <property type="entry name" value="PPR"/>
    <property type="match status" value="3"/>
</dbReference>
<dbReference type="GO" id="GO:0099402">
    <property type="term" value="P:plant organ development"/>
    <property type="evidence" value="ECO:0007669"/>
    <property type="project" value="UniProtKB-ARBA"/>
</dbReference>
<keyword evidence="9 12" id="KW-0472">Membrane</keyword>
<evidence type="ECO:0000256" key="10">
    <source>
        <dbReference type="PROSITE-ProRule" id="PRU00708"/>
    </source>
</evidence>
<feature type="transmembrane region" description="Helical" evidence="12">
    <location>
        <begin position="158"/>
        <end position="182"/>
    </location>
</feature>
<keyword evidence="7" id="KW-0653">Protein transport</keyword>
<feature type="transmembrane region" description="Helical" evidence="12">
    <location>
        <begin position="60"/>
        <end position="82"/>
    </location>
</feature>
<dbReference type="NCBIfam" id="TIGR00756">
    <property type="entry name" value="PPR"/>
    <property type="match status" value="3"/>
</dbReference>
<evidence type="ECO:0000256" key="8">
    <source>
        <dbReference type="ARBA" id="ARBA00022989"/>
    </source>
</evidence>
<dbReference type="Pfam" id="PF01535">
    <property type="entry name" value="PPR"/>
    <property type="match status" value="4"/>
</dbReference>
<evidence type="ECO:0000256" key="4">
    <source>
        <dbReference type="ARBA" id="ARBA00022692"/>
    </source>
</evidence>
<dbReference type="GO" id="GO:0015031">
    <property type="term" value="P:protein transport"/>
    <property type="evidence" value="ECO:0007669"/>
    <property type="project" value="UniProtKB-KW"/>
</dbReference>
<dbReference type="GO" id="GO:0016020">
    <property type="term" value="C:membrane"/>
    <property type="evidence" value="ECO:0007669"/>
    <property type="project" value="UniProtKB-SubCell"/>
</dbReference>
<evidence type="ECO:0000256" key="12">
    <source>
        <dbReference type="SAM" id="Phobius"/>
    </source>
</evidence>
<feature type="transmembrane region" description="Helical" evidence="12">
    <location>
        <begin position="277"/>
        <end position="301"/>
    </location>
</feature>
<dbReference type="GO" id="GO:0035673">
    <property type="term" value="F:oligopeptide transmembrane transporter activity"/>
    <property type="evidence" value="ECO:0007669"/>
    <property type="project" value="InterPro"/>
</dbReference>
<protein>
    <submittedName>
        <fullName evidence="13">Oligopeptide transporter 7</fullName>
    </submittedName>
</protein>
<dbReference type="Proteomes" id="UP001180020">
    <property type="component" value="Unassembled WGS sequence"/>
</dbReference>
<evidence type="ECO:0000256" key="7">
    <source>
        <dbReference type="ARBA" id="ARBA00022927"/>
    </source>
</evidence>
<evidence type="ECO:0000256" key="2">
    <source>
        <dbReference type="ARBA" id="ARBA00005484"/>
    </source>
</evidence>
<feature type="region of interest" description="Disordered" evidence="11">
    <location>
        <begin position="1"/>
        <end position="23"/>
    </location>
</feature>
<evidence type="ECO:0000313" key="13">
    <source>
        <dbReference type="EMBL" id="KAK1307214.1"/>
    </source>
</evidence>